<proteinExistence type="predicted"/>
<dbReference type="AlphaFoldDB" id="A0A0E9RX81"/>
<accession>A0A0E9RX81</accession>
<sequence length="45" mass="5154">MESLQSTQSYTTVNSLQLASVVMPYKRVTIKIRSLSKAFFKVKFP</sequence>
<organism evidence="1">
    <name type="scientific">Anguilla anguilla</name>
    <name type="common">European freshwater eel</name>
    <name type="synonym">Muraena anguilla</name>
    <dbReference type="NCBI Taxonomy" id="7936"/>
    <lineage>
        <taxon>Eukaryota</taxon>
        <taxon>Metazoa</taxon>
        <taxon>Chordata</taxon>
        <taxon>Craniata</taxon>
        <taxon>Vertebrata</taxon>
        <taxon>Euteleostomi</taxon>
        <taxon>Actinopterygii</taxon>
        <taxon>Neopterygii</taxon>
        <taxon>Teleostei</taxon>
        <taxon>Anguilliformes</taxon>
        <taxon>Anguillidae</taxon>
        <taxon>Anguilla</taxon>
    </lineage>
</organism>
<evidence type="ECO:0000313" key="1">
    <source>
        <dbReference type="EMBL" id="JAH32990.1"/>
    </source>
</evidence>
<dbReference type="EMBL" id="GBXM01075587">
    <property type="protein sequence ID" value="JAH32990.1"/>
    <property type="molecule type" value="Transcribed_RNA"/>
</dbReference>
<reference evidence="1" key="2">
    <citation type="journal article" date="2015" name="Fish Shellfish Immunol.">
        <title>Early steps in the European eel (Anguilla anguilla)-Vibrio vulnificus interaction in the gills: Role of the RtxA13 toxin.</title>
        <authorList>
            <person name="Callol A."/>
            <person name="Pajuelo D."/>
            <person name="Ebbesson L."/>
            <person name="Teles M."/>
            <person name="MacKenzie S."/>
            <person name="Amaro C."/>
        </authorList>
    </citation>
    <scope>NUCLEOTIDE SEQUENCE</scope>
</reference>
<reference evidence="1" key="1">
    <citation type="submission" date="2014-11" db="EMBL/GenBank/DDBJ databases">
        <authorList>
            <person name="Amaro Gonzalez C."/>
        </authorList>
    </citation>
    <scope>NUCLEOTIDE SEQUENCE</scope>
</reference>
<protein>
    <submittedName>
        <fullName evidence="1">Uncharacterized protein</fullName>
    </submittedName>
</protein>
<name>A0A0E9RX81_ANGAN</name>